<dbReference type="EMBL" id="LR746273">
    <property type="protein sequence ID" value="CAA7403509.1"/>
    <property type="molecule type" value="Genomic_DNA"/>
</dbReference>
<sequence>MRLKIDLVSPINKKIWRVIISPHFF</sequence>
<organism evidence="1 2">
    <name type="scientific">Spirodela intermedia</name>
    <name type="common">Intermediate duckweed</name>
    <dbReference type="NCBI Taxonomy" id="51605"/>
    <lineage>
        <taxon>Eukaryota</taxon>
        <taxon>Viridiplantae</taxon>
        <taxon>Streptophyta</taxon>
        <taxon>Embryophyta</taxon>
        <taxon>Tracheophyta</taxon>
        <taxon>Spermatophyta</taxon>
        <taxon>Magnoliopsida</taxon>
        <taxon>Liliopsida</taxon>
        <taxon>Araceae</taxon>
        <taxon>Lemnoideae</taxon>
        <taxon>Spirodela</taxon>
    </lineage>
</organism>
<evidence type="ECO:0000313" key="1">
    <source>
        <dbReference type="EMBL" id="CAA7403509.1"/>
    </source>
</evidence>
<reference evidence="1" key="1">
    <citation type="submission" date="2020-02" db="EMBL/GenBank/DDBJ databases">
        <authorList>
            <person name="Scholz U."/>
            <person name="Mascher M."/>
            <person name="Fiebig A."/>
        </authorList>
    </citation>
    <scope>NUCLEOTIDE SEQUENCE</scope>
</reference>
<proteinExistence type="predicted"/>
<dbReference type="Proteomes" id="UP000663760">
    <property type="component" value="Chromosome 10"/>
</dbReference>
<gene>
    <name evidence="1" type="ORF">SI8410_10014187</name>
</gene>
<dbReference type="AlphaFoldDB" id="A0A7I8L0D6"/>
<protein>
    <submittedName>
        <fullName evidence="1">Uncharacterized protein</fullName>
    </submittedName>
</protein>
<accession>A0A7I8L0D6</accession>
<name>A0A7I8L0D6_SPIIN</name>
<keyword evidence="2" id="KW-1185">Reference proteome</keyword>
<evidence type="ECO:0000313" key="2">
    <source>
        <dbReference type="Proteomes" id="UP000663760"/>
    </source>
</evidence>